<feature type="region of interest" description="Disordered" evidence="1">
    <location>
        <begin position="140"/>
        <end position="192"/>
    </location>
</feature>
<dbReference type="PANTHER" id="PTHR10378">
    <property type="entry name" value="LIM DOMAIN-BINDING PROTEIN"/>
    <property type="match status" value="1"/>
</dbReference>
<feature type="region of interest" description="Disordered" evidence="1">
    <location>
        <begin position="636"/>
        <end position="712"/>
    </location>
</feature>
<feature type="region of interest" description="Disordered" evidence="1">
    <location>
        <begin position="1"/>
        <end position="22"/>
    </location>
</feature>
<feature type="region of interest" description="Disordered" evidence="1">
    <location>
        <begin position="776"/>
        <end position="816"/>
    </location>
</feature>
<feature type="compositionally biased region" description="Polar residues" evidence="1">
    <location>
        <begin position="663"/>
        <end position="681"/>
    </location>
</feature>
<protein>
    <recommendedName>
        <fullName evidence="4">Transcriptional regulator SLK2</fullName>
    </recommendedName>
</protein>
<feature type="compositionally biased region" description="Low complexity" evidence="1">
    <location>
        <begin position="686"/>
        <end position="698"/>
    </location>
</feature>
<dbReference type="EMBL" id="OZ021737">
    <property type="protein sequence ID" value="CAK9318298.1"/>
    <property type="molecule type" value="Genomic_DNA"/>
</dbReference>
<dbReference type="InterPro" id="IPR029005">
    <property type="entry name" value="LIM-bd/SEUSS"/>
</dbReference>
<dbReference type="Proteomes" id="UP001642487">
    <property type="component" value="Chromosome 3"/>
</dbReference>
<accession>A0ABP0YCT9</accession>
<evidence type="ECO:0000313" key="3">
    <source>
        <dbReference type="Proteomes" id="UP001642487"/>
    </source>
</evidence>
<feature type="compositionally biased region" description="Polar residues" evidence="1">
    <location>
        <begin position="1"/>
        <end position="19"/>
    </location>
</feature>
<feature type="compositionally biased region" description="Low complexity" evidence="1">
    <location>
        <begin position="650"/>
        <end position="662"/>
    </location>
</feature>
<feature type="compositionally biased region" description="Polar residues" evidence="1">
    <location>
        <begin position="154"/>
        <end position="169"/>
    </location>
</feature>
<name>A0ABP0YCT9_9ROSI</name>
<evidence type="ECO:0000256" key="1">
    <source>
        <dbReference type="SAM" id="MobiDB-lite"/>
    </source>
</evidence>
<sequence length="851" mass="93562">MASSRLTGGLAQSPSSSGIFYQGEGQSPAIVNSHLSQSFANSSNSIPGTGCSDFGPVSGDMNNAVLNSVANSGPSVGASSLVTDANSALSGGPHLQRSASINTESYMRLPASPMSFNSNNISVSGSSVIDGSCVVQQNSQQDQNIQHIQQQTQPGASHATSLPTSQIGQVSLPLGGKHQGSFIPDPNSYSQVQKKPRLDIKPEDVLQQQVLQQLFQRQDSMQSQNRNSQLQALFQQQRMRQQQQILQSLPQYRAQLQQQQQQIQLRQQLQQQVMQPVSPMKRPPYDAGGVCARRLMQYLYHQRQRPPENSIAYWRKFVAEYYSPRAKKRWCLSLYENVGHHALGVFPQAAMDAWQCDICGSKSGRGFEATFEVLPRLSEIKFGSGVIDELLFLDLPQERRFSTGLMMLEYGKAIQESVYEQLRVVREGQLRIIFTQDLKILCWEFCARRHEELLPRRLVAPQVNQLVQVAQKCQNTIAESGPDGVSQKDLQTNSNMVLTAGRQLAKSLELQLLNDLGFSKRYVRCLQISEVVNSMKDLIGFCRDQKVGPMEGLKNYPRHATAAKLQMQKMQEMEQLASIQGLPTDRNTINKLMTLHPELDNHGINNHQMIGRGGFSGSAQAALAMTTYQNILMRQNSMNSNPSPHQQEASSSFNNPNYNPSPTLQGTVSLMPGSVQNSSVGGFSGAQQALQKQSQQLQHHPPNPGSLVQQNHPQTIQGGQALQQQMIQQLLQMSSNNKSAGLQQQPLTGPNANRSLGRRGMGFVGNTSVAAVASGNMSGSNVPGPSRSNSFKAASNSESSAVNSEFNQKGSGFPQDLHLPENLVEDIGQDFPENGFINNDLDEDLGYVWKA</sequence>
<organism evidence="2 3">
    <name type="scientific">Citrullus colocynthis</name>
    <name type="common">colocynth</name>
    <dbReference type="NCBI Taxonomy" id="252529"/>
    <lineage>
        <taxon>Eukaryota</taxon>
        <taxon>Viridiplantae</taxon>
        <taxon>Streptophyta</taxon>
        <taxon>Embryophyta</taxon>
        <taxon>Tracheophyta</taxon>
        <taxon>Spermatophyta</taxon>
        <taxon>Magnoliopsida</taxon>
        <taxon>eudicotyledons</taxon>
        <taxon>Gunneridae</taxon>
        <taxon>Pentapetalae</taxon>
        <taxon>rosids</taxon>
        <taxon>fabids</taxon>
        <taxon>Cucurbitales</taxon>
        <taxon>Cucurbitaceae</taxon>
        <taxon>Benincaseae</taxon>
        <taxon>Citrullus</taxon>
    </lineage>
</organism>
<proteinExistence type="predicted"/>
<evidence type="ECO:0008006" key="4">
    <source>
        <dbReference type="Google" id="ProtNLM"/>
    </source>
</evidence>
<evidence type="ECO:0000313" key="2">
    <source>
        <dbReference type="EMBL" id="CAK9318298.1"/>
    </source>
</evidence>
<feature type="compositionally biased region" description="Polar residues" evidence="1">
    <location>
        <begin position="776"/>
        <end position="792"/>
    </location>
</feature>
<feature type="compositionally biased region" description="Polar residues" evidence="1">
    <location>
        <begin position="636"/>
        <end position="649"/>
    </location>
</feature>
<keyword evidence="3" id="KW-1185">Reference proteome</keyword>
<dbReference type="Pfam" id="PF01803">
    <property type="entry name" value="LIM_bind"/>
    <property type="match status" value="1"/>
</dbReference>
<gene>
    <name evidence="2" type="ORF">CITCOLO1_LOCUS10262</name>
</gene>
<reference evidence="2 3" key="1">
    <citation type="submission" date="2024-03" db="EMBL/GenBank/DDBJ databases">
        <authorList>
            <person name="Gkanogiannis A."/>
            <person name="Becerra Lopez-Lavalle L."/>
        </authorList>
    </citation>
    <scope>NUCLEOTIDE SEQUENCE [LARGE SCALE GENOMIC DNA]</scope>
</reference>
<feature type="compositionally biased region" description="Low complexity" evidence="1">
    <location>
        <begin position="793"/>
        <end position="805"/>
    </location>
</feature>
<feature type="compositionally biased region" description="Low complexity" evidence="1">
    <location>
        <begin position="140"/>
        <end position="153"/>
    </location>
</feature>